<reference evidence="2" key="1">
    <citation type="submission" date="2023-07" db="EMBL/GenBank/DDBJ databases">
        <title>Chryseobacterium sp. GMJ5 Genome sequencing and assembly.</title>
        <authorList>
            <person name="Jung Y."/>
        </authorList>
    </citation>
    <scope>NUCLEOTIDE SEQUENCE [LARGE SCALE GENOMIC DNA]</scope>
    <source>
        <strain evidence="2">GMJ5</strain>
    </source>
</reference>
<proteinExistence type="predicted"/>
<keyword evidence="2" id="KW-1185">Reference proteome</keyword>
<dbReference type="SUPFAM" id="SSF51445">
    <property type="entry name" value="(Trans)glycosidases"/>
    <property type="match status" value="1"/>
</dbReference>
<dbReference type="EMBL" id="JAOTEN010000003">
    <property type="protein sequence ID" value="MCU7615069.1"/>
    <property type="molecule type" value="Genomic_DNA"/>
</dbReference>
<dbReference type="RefSeq" id="WP_262991092.1">
    <property type="nucleotide sequence ID" value="NZ_JAOTEN010000003.1"/>
</dbReference>
<sequence>MQEAGFSLSLMTFSNHANAMKALNAAKQTGIKLILSYPELYSEPQKAVPEIKNHSSLEGYYMGDEPPPTDFPDYIKFVEKIKKYDQSHFFYANLFPNYVLPQNIGNLSYNKYISKAVSDLPISFISFDHYPLIKNKVRENFYENLELIRRESKLTNKPFWGFACTTIHFDYLKPEISGIKLQHFANLLYGAQGLQYFTYWTMKSDITWKKDNYSYAIVDDQGNPTPTYNVVKTVNQQIQRLAWIFAGAKSEEIYHTGNEIPRGTKKLNSIPKGFKFFSTFGKNALVSLMSNGNKRFVIIQNKSLDENLDFKYQLQFSMKKVNNNTGKLLAVSTLKKYNDTILPGDILIFTYDQ</sequence>
<evidence type="ECO:0000313" key="1">
    <source>
        <dbReference type="EMBL" id="MCU7615069.1"/>
    </source>
</evidence>
<dbReference type="Gene3D" id="3.20.20.80">
    <property type="entry name" value="Glycosidases"/>
    <property type="match status" value="1"/>
</dbReference>
<evidence type="ECO:0008006" key="3">
    <source>
        <dbReference type="Google" id="ProtNLM"/>
    </source>
</evidence>
<dbReference type="Proteomes" id="UP001208114">
    <property type="component" value="Unassembled WGS sequence"/>
</dbReference>
<accession>A0ABT2VYJ0</accession>
<dbReference type="InterPro" id="IPR017853">
    <property type="entry name" value="GH"/>
</dbReference>
<protein>
    <recommendedName>
        <fullName evidence="3">Glycoside hydrolase family 42 N-terminal domain-containing protein</fullName>
    </recommendedName>
</protein>
<organism evidence="1 2">
    <name type="scientific">Chryseobacterium gilvum</name>
    <dbReference type="NCBI Taxonomy" id="2976534"/>
    <lineage>
        <taxon>Bacteria</taxon>
        <taxon>Pseudomonadati</taxon>
        <taxon>Bacteroidota</taxon>
        <taxon>Flavobacteriia</taxon>
        <taxon>Flavobacteriales</taxon>
        <taxon>Weeksellaceae</taxon>
        <taxon>Chryseobacterium group</taxon>
        <taxon>Chryseobacterium</taxon>
    </lineage>
</organism>
<gene>
    <name evidence="1" type="ORF">N0B16_11525</name>
</gene>
<name>A0ABT2VYJ0_9FLAO</name>
<comment type="caution">
    <text evidence="1">The sequence shown here is derived from an EMBL/GenBank/DDBJ whole genome shotgun (WGS) entry which is preliminary data.</text>
</comment>
<evidence type="ECO:0000313" key="2">
    <source>
        <dbReference type="Proteomes" id="UP001208114"/>
    </source>
</evidence>